<reference evidence="4" key="1">
    <citation type="journal article" date="2019" name="Int. J. Syst. Evol. Microbiol.">
        <title>The Global Catalogue of Microorganisms (GCM) 10K type strain sequencing project: providing services to taxonomists for standard genome sequencing and annotation.</title>
        <authorList>
            <consortium name="The Broad Institute Genomics Platform"/>
            <consortium name="The Broad Institute Genome Sequencing Center for Infectious Disease"/>
            <person name="Wu L."/>
            <person name="Ma J."/>
        </authorList>
    </citation>
    <scope>NUCLEOTIDE SEQUENCE [LARGE SCALE GENOMIC DNA]</scope>
    <source>
        <strain evidence="4">DT72</strain>
    </source>
</reference>
<organism evidence="3 4">
    <name type="scientific">Rhodococcus gannanensis</name>
    <dbReference type="NCBI Taxonomy" id="1960308"/>
    <lineage>
        <taxon>Bacteria</taxon>
        <taxon>Bacillati</taxon>
        <taxon>Actinomycetota</taxon>
        <taxon>Actinomycetes</taxon>
        <taxon>Mycobacteriales</taxon>
        <taxon>Nocardiaceae</taxon>
        <taxon>Rhodococcus</taxon>
    </lineage>
</organism>
<evidence type="ECO:0000256" key="1">
    <source>
        <dbReference type="SAM" id="MobiDB-lite"/>
    </source>
</evidence>
<dbReference type="InterPro" id="IPR018633">
    <property type="entry name" value="DUF2357"/>
</dbReference>
<sequence length="553" mass="61421">MGVLLEIGLGDYTLSAVRHGDAPPPGSNGATFVRMEIAVGGAEASLSVGASKATSERSAAHIDLPHPILGENSVVSLYLDGPVPSTVTTEPRSDSAREIYSRRGFQHYQIRYRGAVGEVMWRWDTPVGSVTVTLECFPTKLDYRNDYAAIRNALEALAPSLTASAAGAAAGGFDATKDSPQASEVEWLQMVQRTHTDLRSTVNRLLPGLRRQIQPKQTVTTRDRMRRAKPVSKRAYGAGRPTAAVQVSTLVDAESSPVNGHLKWELERLRATALNITAAKWFTKLDPNLRNPIIALCLDVDQWLRRLRHIPTVMDLPNLQVRLRDPLYEAAFRCVHSLRFALQPLEQARPVGLKDLPTLYEYWVFLRVVEILKARFPIIVRRAQPAVQRAGADLVLTPGKASEIILTDESGMTVACQFNRLFTGLPTTNQRPDAVIEIRGGDRLLLIDAKYRLGRDPEYMRRYAIEGPLADDINVIHRYRDAIVAKLPPHRRLSHAGLIAYPGKESSRYLQHQFYRSWLSVRVGGIPMLPSATGLMEQTISDYLDEICLEGTA</sequence>
<proteinExistence type="predicted"/>
<keyword evidence="4" id="KW-1185">Reference proteome</keyword>
<evidence type="ECO:0000259" key="2">
    <source>
        <dbReference type="Pfam" id="PF09823"/>
    </source>
</evidence>
<dbReference type="RefSeq" id="WP_378484866.1">
    <property type="nucleotide sequence ID" value="NZ_JBHUFB010000009.1"/>
</dbReference>
<feature type="region of interest" description="Disordered" evidence="1">
    <location>
        <begin position="215"/>
        <end position="235"/>
    </location>
</feature>
<dbReference type="InterPro" id="IPR007505">
    <property type="entry name" value="PDDEXK_7"/>
</dbReference>
<evidence type="ECO:0000313" key="3">
    <source>
        <dbReference type="EMBL" id="MFD1812359.1"/>
    </source>
</evidence>
<dbReference type="Proteomes" id="UP001597286">
    <property type="component" value="Unassembled WGS sequence"/>
</dbReference>
<dbReference type="EMBL" id="JBHUFB010000009">
    <property type="protein sequence ID" value="MFD1812359.1"/>
    <property type="molecule type" value="Genomic_DNA"/>
</dbReference>
<gene>
    <name evidence="3" type="ORF">ACFSJG_09065</name>
</gene>
<dbReference type="Pfam" id="PF04411">
    <property type="entry name" value="PDDEXK_7"/>
    <property type="match status" value="1"/>
</dbReference>
<feature type="domain" description="DUF2357" evidence="2">
    <location>
        <begin position="109"/>
        <end position="232"/>
    </location>
</feature>
<accession>A0ABW4P3V8</accession>
<comment type="caution">
    <text evidence="3">The sequence shown here is derived from an EMBL/GenBank/DDBJ whole genome shotgun (WGS) entry which is preliminary data.</text>
</comment>
<dbReference type="Pfam" id="PF09823">
    <property type="entry name" value="DUF2357"/>
    <property type="match status" value="1"/>
</dbReference>
<name>A0ABW4P3V8_9NOCA</name>
<protein>
    <submittedName>
        <fullName evidence="3">DUF2357 domain-containing protein</fullName>
    </submittedName>
</protein>
<evidence type="ECO:0000313" key="4">
    <source>
        <dbReference type="Proteomes" id="UP001597286"/>
    </source>
</evidence>